<dbReference type="PANTHER" id="PTHR22744">
    <property type="entry name" value="HELIX LOOP HELIX PROTEIN 21-RELATED"/>
    <property type="match status" value="1"/>
</dbReference>
<sequence length="406" mass="47257">ESPEELKARIRELERQLKKASLRPTDATSLHVHDFQMAMSIDNTNRLSEAYVVDGVEFRVRVEQRVKYRENDNSLCKFLACCSLYVKNLDSSVRKFVMTTMEVKEKERYTHPDAPKFVKLCAPKSEQFVLSGDPTNDETVGFRKLFTKKAPNDSIYRVQIAVVVQKISLVDIEDDWSTVVVVKNKEFGVSAQYLSMWSLYFRAYFRADMREKQEGRYPIKDDDISPEDFEELLLVIHPTDKPITALNYMKLLKMASRFEMPELNRRIELFLIDFERNELNRATIFRVASDLYNLKLVQSSLLQRWRDPRLLQNELLMTGEYKKLSEGTKALVNERLASACIGSPNALGSTSRGESRGGFGSRSRDHDYDDYYERDDEWYEAEREAMYAQAEADEENRPEVSDNDWG</sequence>
<dbReference type="EMBL" id="BTRK01000006">
    <property type="protein sequence ID" value="GMR58078.1"/>
    <property type="molecule type" value="Genomic_DNA"/>
</dbReference>
<dbReference type="InterPro" id="IPR000210">
    <property type="entry name" value="BTB/POZ_dom"/>
</dbReference>
<dbReference type="AlphaFoldDB" id="A0AAN5I9V5"/>
<name>A0AAN5I9V5_9BILA</name>
<dbReference type="SUPFAM" id="SSF54695">
    <property type="entry name" value="POZ domain"/>
    <property type="match status" value="1"/>
</dbReference>
<comment type="caution">
    <text evidence="3">The sequence shown here is derived from an EMBL/GenBank/DDBJ whole genome shotgun (WGS) entry which is preliminary data.</text>
</comment>
<dbReference type="Proteomes" id="UP001328107">
    <property type="component" value="Unassembled WGS sequence"/>
</dbReference>
<keyword evidence="4" id="KW-1185">Reference proteome</keyword>
<evidence type="ECO:0000256" key="1">
    <source>
        <dbReference type="SAM" id="MobiDB-lite"/>
    </source>
</evidence>
<evidence type="ECO:0000259" key="2">
    <source>
        <dbReference type="PROSITE" id="PS50097"/>
    </source>
</evidence>
<gene>
    <name evidence="3" type="ORF">PMAYCL1PPCAC_28273</name>
</gene>
<feature type="region of interest" description="Disordered" evidence="1">
    <location>
        <begin position="347"/>
        <end position="369"/>
    </location>
</feature>
<accession>A0AAN5I9V5</accession>
<dbReference type="PANTHER" id="PTHR22744:SF17">
    <property type="entry name" value="BTB DOMAIN-CONTAINING PROTEIN"/>
    <property type="match status" value="1"/>
</dbReference>
<dbReference type="CDD" id="cd01165">
    <property type="entry name" value="BTB_POZ"/>
    <property type="match status" value="1"/>
</dbReference>
<evidence type="ECO:0000313" key="3">
    <source>
        <dbReference type="EMBL" id="GMR58078.1"/>
    </source>
</evidence>
<dbReference type="Pfam" id="PF00651">
    <property type="entry name" value="BTB"/>
    <property type="match status" value="1"/>
</dbReference>
<protein>
    <recommendedName>
        <fullName evidence="2">BTB domain-containing protein</fullName>
    </recommendedName>
</protein>
<feature type="domain" description="BTB" evidence="2">
    <location>
        <begin position="176"/>
        <end position="245"/>
    </location>
</feature>
<proteinExistence type="predicted"/>
<feature type="non-terminal residue" evidence="3">
    <location>
        <position position="1"/>
    </location>
</feature>
<evidence type="ECO:0000313" key="4">
    <source>
        <dbReference type="Proteomes" id="UP001328107"/>
    </source>
</evidence>
<reference evidence="4" key="1">
    <citation type="submission" date="2022-10" db="EMBL/GenBank/DDBJ databases">
        <title>Genome assembly of Pristionchus species.</title>
        <authorList>
            <person name="Yoshida K."/>
            <person name="Sommer R.J."/>
        </authorList>
    </citation>
    <scope>NUCLEOTIDE SEQUENCE [LARGE SCALE GENOMIC DNA]</scope>
    <source>
        <strain evidence="4">RS5460</strain>
    </source>
</reference>
<dbReference type="InterPro" id="IPR011333">
    <property type="entry name" value="SKP1/BTB/POZ_sf"/>
</dbReference>
<dbReference type="Gene3D" id="3.30.710.10">
    <property type="entry name" value="Potassium Channel Kv1.1, Chain A"/>
    <property type="match status" value="1"/>
</dbReference>
<organism evidence="3 4">
    <name type="scientific">Pristionchus mayeri</name>
    <dbReference type="NCBI Taxonomy" id="1317129"/>
    <lineage>
        <taxon>Eukaryota</taxon>
        <taxon>Metazoa</taxon>
        <taxon>Ecdysozoa</taxon>
        <taxon>Nematoda</taxon>
        <taxon>Chromadorea</taxon>
        <taxon>Rhabditida</taxon>
        <taxon>Rhabditina</taxon>
        <taxon>Diplogasteromorpha</taxon>
        <taxon>Diplogasteroidea</taxon>
        <taxon>Neodiplogasteridae</taxon>
        <taxon>Pristionchus</taxon>
    </lineage>
</organism>
<dbReference type="PROSITE" id="PS50097">
    <property type="entry name" value="BTB"/>
    <property type="match status" value="1"/>
</dbReference>
<dbReference type="SMART" id="SM00225">
    <property type="entry name" value="BTB"/>
    <property type="match status" value="1"/>
</dbReference>